<keyword evidence="3" id="KW-1185">Reference proteome</keyword>
<dbReference type="OrthoDB" id="9179901at2"/>
<evidence type="ECO:0000256" key="1">
    <source>
        <dbReference type="SAM" id="SignalP"/>
    </source>
</evidence>
<gene>
    <name evidence="2" type="ORF">E0486_05840</name>
</gene>
<keyword evidence="1" id="KW-0732">Signal</keyword>
<feature type="signal peptide" evidence="1">
    <location>
        <begin position="1"/>
        <end position="20"/>
    </location>
</feature>
<evidence type="ECO:0008006" key="4">
    <source>
        <dbReference type="Google" id="ProtNLM"/>
    </source>
</evidence>
<proteinExistence type="predicted"/>
<protein>
    <recommendedName>
        <fullName evidence="4">Lipoprotein</fullName>
    </recommendedName>
</protein>
<dbReference type="EMBL" id="SKFH01000006">
    <property type="protein sequence ID" value="TCZ73480.1"/>
    <property type="molecule type" value="Genomic_DNA"/>
</dbReference>
<dbReference type="AlphaFoldDB" id="A0A4R4E462"/>
<name>A0A4R4E462_9BACT</name>
<evidence type="ECO:0000313" key="2">
    <source>
        <dbReference type="EMBL" id="TCZ73480.1"/>
    </source>
</evidence>
<sequence length="148" mass="16129">MKFLYLLIAALFLGSCNWFKQKTKDTVNKTGEVVGKAGSEFVNGVSKGVEKSFENAVVVSDALKGEGLRTGKVLINGTDSTSDNIVTAYLIFDKDLSQVLTVKVFTAGGQEYGRVSQPVTGKRNEARYVDFVFDKRTNIDGKGTITME</sequence>
<dbReference type="RefSeq" id="WP_131851210.1">
    <property type="nucleotide sequence ID" value="NZ_SKFH01000006.1"/>
</dbReference>
<feature type="chain" id="PRO_5020792409" description="Lipoprotein" evidence="1">
    <location>
        <begin position="21"/>
        <end position="148"/>
    </location>
</feature>
<dbReference type="Proteomes" id="UP000295164">
    <property type="component" value="Unassembled WGS sequence"/>
</dbReference>
<evidence type="ECO:0000313" key="3">
    <source>
        <dbReference type="Proteomes" id="UP000295164"/>
    </source>
</evidence>
<comment type="caution">
    <text evidence="2">The sequence shown here is derived from an EMBL/GenBank/DDBJ whole genome shotgun (WGS) entry which is preliminary data.</text>
</comment>
<dbReference type="PROSITE" id="PS51257">
    <property type="entry name" value="PROKAR_LIPOPROTEIN"/>
    <property type="match status" value="1"/>
</dbReference>
<reference evidence="2 3" key="1">
    <citation type="submission" date="2019-03" db="EMBL/GenBank/DDBJ databases">
        <authorList>
            <person name="Kim M.K.M."/>
        </authorList>
    </citation>
    <scope>NUCLEOTIDE SEQUENCE [LARGE SCALE GENOMIC DNA]</scope>
    <source>
        <strain evidence="2 3">17J68-15</strain>
    </source>
</reference>
<accession>A0A4R4E462</accession>
<organism evidence="2 3">
    <name type="scientific">Flaviaesturariibacter aridisoli</name>
    <dbReference type="NCBI Taxonomy" id="2545761"/>
    <lineage>
        <taxon>Bacteria</taxon>
        <taxon>Pseudomonadati</taxon>
        <taxon>Bacteroidota</taxon>
        <taxon>Chitinophagia</taxon>
        <taxon>Chitinophagales</taxon>
        <taxon>Chitinophagaceae</taxon>
        <taxon>Flaviaestuariibacter</taxon>
    </lineage>
</organism>